<dbReference type="AlphaFoldDB" id="A0AB72Z437"/>
<protein>
    <submittedName>
        <fullName evidence="2">Uncharacterized protein</fullName>
    </submittedName>
</protein>
<reference evidence="2 3" key="1">
    <citation type="submission" date="2010-10" db="EMBL/GenBank/DDBJ databases">
        <authorList>
            <person name="Durkin A.S."/>
            <person name="Madupu R."/>
            <person name="Torralba M."/>
            <person name="Gillis M."/>
            <person name="Methe B."/>
            <person name="Sutton G."/>
            <person name="Nelson K.E."/>
        </authorList>
    </citation>
    <scope>NUCLEOTIDE SEQUENCE [LARGE SCALE GENOMIC DNA]</scope>
    <source>
        <strain evidence="2 3">JCVIHMP022</strain>
    </source>
</reference>
<evidence type="ECO:0000313" key="2">
    <source>
        <dbReference type="EMBL" id="EFO78373.1"/>
    </source>
</evidence>
<feature type="compositionally biased region" description="Basic and acidic residues" evidence="1">
    <location>
        <begin position="1"/>
        <end position="10"/>
    </location>
</feature>
<organism evidence="2 3">
    <name type="scientific">Bifidobacterium dentium JCVIHMP022</name>
    <dbReference type="NCBI Taxonomy" id="553191"/>
    <lineage>
        <taxon>Bacteria</taxon>
        <taxon>Bacillati</taxon>
        <taxon>Actinomycetota</taxon>
        <taxon>Actinomycetes</taxon>
        <taxon>Bifidobacteriales</taxon>
        <taxon>Bifidobacteriaceae</taxon>
        <taxon>Bifidobacterium</taxon>
    </lineage>
</organism>
<gene>
    <name evidence="2" type="ORF">HMPREF9003_0359</name>
</gene>
<proteinExistence type="predicted"/>
<comment type="caution">
    <text evidence="2">The sequence shown here is derived from an EMBL/GenBank/DDBJ whole genome shotgun (WGS) entry which is preliminary data.</text>
</comment>
<evidence type="ECO:0000313" key="3">
    <source>
        <dbReference type="Proteomes" id="UP000003457"/>
    </source>
</evidence>
<feature type="compositionally biased region" description="Basic residues" evidence="1">
    <location>
        <begin position="25"/>
        <end position="37"/>
    </location>
</feature>
<dbReference type="Proteomes" id="UP000003457">
    <property type="component" value="Unassembled WGS sequence"/>
</dbReference>
<feature type="region of interest" description="Disordered" evidence="1">
    <location>
        <begin position="1"/>
        <end position="46"/>
    </location>
</feature>
<accession>A0AB72Z437</accession>
<dbReference type="EMBL" id="AEHJ01000007">
    <property type="protein sequence ID" value="EFO78373.1"/>
    <property type="molecule type" value="Genomic_DNA"/>
</dbReference>
<name>A0AB72Z437_9BIFI</name>
<evidence type="ECO:0000256" key="1">
    <source>
        <dbReference type="SAM" id="MobiDB-lite"/>
    </source>
</evidence>
<sequence>MHGFGADHIRSRSAGFDTCEGSSSRRYRVRGRHRFTRVARTGPEGP</sequence>